<organism evidence="1 2">
    <name type="scientific">Cohnella endophytica</name>
    <dbReference type="NCBI Taxonomy" id="2419778"/>
    <lineage>
        <taxon>Bacteria</taxon>
        <taxon>Bacillati</taxon>
        <taxon>Bacillota</taxon>
        <taxon>Bacilli</taxon>
        <taxon>Bacillales</taxon>
        <taxon>Paenibacillaceae</taxon>
        <taxon>Cohnella</taxon>
    </lineage>
</organism>
<dbReference type="PANTHER" id="PTHR37816">
    <property type="entry name" value="YALI0E33011P"/>
    <property type="match status" value="1"/>
</dbReference>
<proteinExistence type="predicted"/>
<name>A0A494Y5S4_9BACL</name>
<evidence type="ECO:0008006" key="3">
    <source>
        <dbReference type="Google" id="ProtNLM"/>
    </source>
</evidence>
<sequence length="164" mass="19872">MNRIRIIGSCGSGKTTLAREISELKNIPFYQLDNFVWDRSEESKRFPEAIRNDQLNKVVNNSKWIIEGVHYNWSHESFMHADVIFVLTPHVLVRDWRILKRFIKTRWGLEESNYKQTFQNVFKMMYAWNHKYEINKVMEITEKYNGKRVVINNHKEIWKYINDS</sequence>
<dbReference type="PANTHER" id="PTHR37816:SF2">
    <property type="entry name" value="DNA TOPOLOGY MODULATION PROTEIN FLAR-RELATED PROTEIN"/>
    <property type="match status" value="1"/>
</dbReference>
<dbReference type="AlphaFoldDB" id="A0A494Y5S4"/>
<dbReference type="Gene3D" id="3.40.50.300">
    <property type="entry name" value="P-loop containing nucleotide triphosphate hydrolases"/>
    <property type="match status" value="1"/>
</dbReference>
<evidence type="ECO:0000313" key="1">
    <source>
        <dbReference type="EMBL" id="RKP57972.1"/>
    </source>
</evidence>
<dbReference type="OrthoDB" id="1201990at2"/>
<evidence type="ECO:0000313" key="2">
    <source>
        <dbReference type="Proteomes" id="UP000282076"/>
    </source>
</evidence>
<dbReference type="EMBL" id="RBZM01000001">
    <property type="protein sequence ID" value="RKP57972.1"/>
    <property type="molecule type" value="Genomic_DNA"/>
</dbReference>
<dbReference type="InterPro" id="IPR052922">
    <property type="entry name" value="Cytidylate_Kinase-2"/>
</dbReference>
<keyword evidence="2" id="KW-1185">Reference proteome</keyword>
<protein>
    <recommendedName>
        <fullName evidence="3">DNA topology modulation protein FlaR</fullName>
    </recommendedName>
</protein>
<dbReference type="Proteomes" id="UP000282076">
    <property type="component" value="Unassembled WGS sequence"/>
</dbReference>
<accession>A0A494Y5S4</accession>
<dbReference type="InterPro" id="IPR027417">
    <property type="entry name" value="P-loop_NTPase"/>
</dbReference>
<dbReference type="SUPFAM" id="SSF52540">
    <property type="entry name" value="P-loop containing nucleoside triphosphate hydrolases"/>
    <property type="match status" value="1"/>
</dbReference>
<comment type="caution">
    <text evidence="1">The sequence shown here is derived from an EMBL/GenBank/DDBJ whole genome shotgun (WGS) entry which is preliminary data.</text>
</comment>
<gene>
    <name evidence="1" type="ORF">D7Z26_00190</name>
</gene>
<reference evidence="1 2" key="1">
    <citation type="submission" date="2018-10" db="EMBL/GenBank/DDBJ databases">
        <title>Cohnella sp. M2MS4P-1, whole genome shotgun sequence.</title>
        <authorList>
            <person name="Tuo L."/>
        </authorList>
    </citation>
    <scope>NUCLEOTIDE SEQUENCE [LARGE SCALE GENOMIC DNA]</scope>
    <source>
        <strain evidence="1 2">M2MS4P-1</strain>
    </source>
</reference>
<dbReference type="Pfam" id="PF13238">
    <property type="entry name" value="AAA_18"/>
    <property type="match status" value="1"/>
</dbReference>
<dbReference type="RefSeq" id="WP_120973635.1">
    <property type="nucleotide sequence ID" value="NZ_RBZM01000001.1"/>
</dbReference>